<dbReference type="SUPFAM" id="SSF75005">
    <property type="entry name" value="Arabinanase/levansucrase/invertase"/>
    <property type="match status" value="1"/>
</dbReference>
<dbReference type="InterPro" id="IPR013148">
    <property type="entry name" value="Glyco_hydro_32_N"/>
</dbReference>
<sequence>EDQQSVVTLSSFNQSDKATGSVLSQPFSIEHDYINFKIAGGKHENSTVMQLLINGEVVKTAKGNNSGNMTEKAWDVSHFKAQQGQIKIIDTEQGDWGHVKVADIMFSDEAAKAKVESSIWLDYGTDNYAGVTFSDTQDERHLFMGWMSNWQYANVVPTETWRSAMTIPRELKLVKTAAGIRLASEPVKELQTLLTESQSKIKLSGKSSYQLDELFNVAAGQFKFSFSFPHGEQAVDILLSADSGEQTKLTLDPIAGQLTLDRTQAGLSDFEPGFAGIQTAPLQTELKQYDVEVWVDKASIEVFVNQGVSTMTSIVFPTSPYHKIKVSAEQQLSLSDVQLNNIAVEK</sequence>
<name>A0A0F8WLW1_9ZZZZ</name>
<dbReference type="PANTHER" id="PTHR42800:SF1">
    <property type="entry name" value="EXOINULINASE INUD (AFU_ORTHOLOGUE AFUA_5G00480)"/>
    <property type="match status" value="1"/>
</dbReference>
<dbReference type="InterPro" id="IPR001362">
    <property type="entry name" value="Glyco_hydro_32"/>
</dbReference>
<dbReference type="GO" id="GO:0005987">
    <property type="term" value="P:sucrose catabolic process"/>
    <property type="evidence" value="ECO:0007669"/>
    <property type="project" value="TreeGrafter"/>
</dbReference>
<dbReference type="Gene3D" id="2.60.120.560">
    <property type="entry name" value="Exo-inulinase, domain 1"/>
    <property type="match status" value="1"/>
</dbReference>
<dbReference type="GO" id="GO:0004575">
    <property type="term" value="F:sucrose alpha-glucosidase activity"/>
    <property type="evidence" value="ECO:0007669"/>
    <property type="project" value="TreeGrafter"/>
</dbReference>
<comment type="similarity">
    <text evidence="1">Belongs to the glycosyl hydrolase 32 family.</text>
</comment>
<evidence type="ECO:0000256" key="1">
    <source>
        <dbReference type="ARBA" id="ARBA00009902"/>
    </source>
</evidence>
<dbReference type="Pfam" id="PF00251">
    <property type="entry name" value="Glyco_hydro_32N"/>
    <property type="match status" value="1"/>
</dbReference>
<feature type="domain" description="Glycosyl hydrolase family 32 N-terminal" evidence="4">
    <location>
        <begin position="106"/>
        <end position="183"/>
    </location>
</feature>
<evidence type="ECO:0000259" key="4">
    <source>
        <dbReference type="Pfam" id="PF00251"/>
    </source>
</evidence>
<dbReference type="InterPro" id="IPR013189">
    <property type="entry name" value="Glyco_hydro_32_C"/>
</dbReference>
<comment type="caution">
    <text evidence="6">The sequence shown here is derived from an EMBL/GenBank/DDBJ whole genome shotgun (WGS) entry which is preliminary data.</text>
</comment>
<gene>
    <name evidence="6" type="ORF">LCGC14_3051910</name>
</gene>
<keyword evidence="3" id="KW-0326">Glycosidase</keyword>
<feature type="domain" description="Glycosyl hydrolase family 32 C-terminal" evidence="5">
    <location>
        <begin position="189"/>
        <end position="338"/>
    </location>
</feature>
<evidence type="ECO:0000313" key="6">
    <source>
        <dbReference type="EMBL" id="KKK57693.1"/>
    </source>
</evidence>
<dbReference type="AlphaFoldDB" id="A0A0F8WLW1"/>
<reference evidence="6" key="1">
    <citation type="journal article" date="2015" name="Nature">
        <title>Complex archaea that bridge the gap between prokaryotes and eukaryotes.</title>
        <authorList>
            <person name="Spang A."/>
            <person name="Saw J.H."/>
            <person name="Jorgensen S.L."/>
            <person name="Zaremba-Niedzwiedzka K."/>
            <person name="Martijn J."/>
            <person name="Lind A.E."/>
            <person name="van Eijk R."/>
            <person name="Schleper C."/>
            <person name="Guy L."/>
            <person name="Ettema T.J."/>
        </authorList>
    </citation>
    <scope>NUCLEOTIDE SEQUENCE</scope>
</reference>
<dbReference type="Pfam" id="PF08244">
    <property type="entry name" value="Glyco_hydro_32C"/>
    <property type="match status" value="1"/>
</dbReference>
<evidence type="ECO:0000259" key="5">
    <source>
        <dbReference type="Pfam" id="PF08244"/>
    </source>
</evidence>
<dbReference type="PANTHER" id="PTHR42800">
    <property type="entry name" value="EXOINULINASE INUD (AFU_ORTHOLOGUE AFUA_5G00480)"/>
    <property type="match status" value="1"/>
</dbReference>
<evidence type="ECO:0008006" key="7">
    <source>
        <dbReference type="Google" id="ProtNLM"/>
    </source>
</evidence>
<keyword evidence="2" id="KW-0378">Hydrolase</keyword>
<dbReference type="SMART" id="SM00640">
    <property type="entry name" value="Glyco_32"/>
    <property type="match status" value="1"/>
</dbReference>
<accession>A0A0F8WLW1</accession>
<dbReference type="Gene3D" id="2.115.10.20">
    <property type="entry name" value="Glycosyl hydrolase domain, family 43"/>
    <property type="match status" value="1"/>
</dbReference>
<dbReference type="SUPFAM" id="SSF49899">
    <property type="entry name" value="Concanavalin A-like lectins/glucanases"/>
    <property type="match status" value="1"/>
</dbReference>
<evidence type="ECO:0000256" key="2">
    <source>
        <dbReference type="ARBA" id="ARBA00022801"/>
    </source>
</evidence>
<proteinExistence type="inferred from homology"/>
<dbReference type="InterPro" id="IPR023296">
    <property type="entry name" value="Glyco_hydro_beta-prop_sf"/>
</dbReference>
<dbReference type="EMBL" id="LAZR01064350">
    <property type="protein sequence ID" value="KKK57693.1"/>
    <property type="molecule type" value="Genomic_DNA"/>
</dbReference>
<evidence type="ECO:0000256" key="3">
    <source>
        <dbReference type="ARBA" id="ARBA00023295"/>
    </source>
</evidence>
<dbReference type="GO" id="GO:0005737">
    <property type="term" value="C:cytoplasm"/>
    <property type="evidence" value="ECO:0007669"/>
    <property type="project" value="TreeGrafter"/>
</dbReference>
<organism evidence="6">
    <name type="scientific">marine sediment metagenome</name>
    <dbReference type="NCBI Taxonomy" id="412755"/>
    <lineage>
        <taxon>unclassified sequences</taxon>
        <taxon>metagenomes</taxon>
        <taxon>ecological metagenomes</taxon>
    </lineage>
</organism>
<dbReference type="InterPro" id="IPR013320">
    <property type="entry name" value="ConA-like_dom_sf"/>
</dbReference>
<feature type="non-terminal residue" evidence="6">
    <location>
        <position position="1"/>
    </location>
</feature>
<protein>
    <recommendedName>
        <fullName evidence="7">Glycosyl hydrolase family 32 C-terminal domain-containing protein</fullName>
    </recommendedName>
</protein>